<evidence type="ECO:0000313" key="2">
    <source>
        <dbReference type="EMBL" id="CCD15378.1"/>
    </source>
</evidence>
<gene>
    <name evidence="2" type="ORF">TCIL3000_0_06060</name>
</gene>
<dbReference type="PANTHER" id="PTHR45670">
    <property type="entry name" value="E3 UBIQUITIN-PROTEIN LIGASE TRIP12"/>
    <property type="match status" value="1"/>
</dbReference>
<evidence type="ECO:0000313" key="3">
    <source>
        <dbReference type="Proteomes" id="UP000000702"/>
    </source>
</evidence>
<dbReference type="GO" id="GO:0061630">
    <property type="term" value="F:ubiquitin protein ligase activity"/>
    <property type="evidence" value="ECO:0007669"/>
    <property type="project" value="InterPro"/>
</dbReference>
<accession>F9WDM4</accession>
<dbReference type="PANTHER" id="PTHR45670:SF1">
    <property type="entry name" value="E3 UBIQUITIN-PROTEIN LIGASE HECTD1"/>
    <property type="match status" value="1"/>
</dbReference>
<protein>
    <submittedName>
        <fullName evidence="2">Uncharacterized protein</fullName>
    </submittedName>
</protein>
<keyword evidence="1" id="KW-0808">Transferase</keyword>
<reference evidence="3" key="1">
    <citation type="submission" date="2011-07" db="EMBL/GenBank/DDBJ databases">
        <title>Divergent evolution of antigenic variation in African trypanosomes.</title>
        <authorList>
            <person name="Jackson A.P."/>
            <person name="Berry A."/>
            <person name="Allison H.C."/>
            <person name="Burton P."/>
            <person name="Anderson J."/>
            <person name="Aslett M."/>
            <person name="Brown R."/>
            <person name="Corton N."/>
            <person name="Harris D."/>
            <person name="Hauser H."/>
            <person name="Gamble J."/>
            <person name="Gilderthorp R."/>
            <person name="McQuillan J."/>
            <person name="Quail M.A."/>
            <person name="Sanders M."/>
            <person name="Van Tonder A."/>
            <person name="Ginger M.L."/>
            <person name="Donelson J.E."/>
            <person name="Field M.C."/>
            <person name="Barry J.D."/>
            <person name="Berriman M."/>
            <person name="Hertz-Fowler C."/>
        </authorList>
    </citation>
    <scope>NUCLEOTIDE SEQUENCE [LARGE SCALE GENOMIC DNA]</scope>
    <source>
        <strain evidence="3">IL3000</strain>
    </source>
</reference>
<dbReference type="Proteomes" id="UP000000702">
    <property type="component" value="Unassembled WGS sequence"/>
</dbReference>
<name>F9WDM4_TRYCI</name>
<comment type="caution">
    <text evidence="2">The sequence shown here is derived from an EMBL/GenBank/DDBJ whole genome shotgun (WGS) entry which is preliminary data.</text>
</comment>
<dbReference type="EMBL" id="CAEQ01001888">
    <property type="protein sequence ID" value="CCD15378.1"/>
    <property type="molecule type" value="Genomic_DNA"/>
</dbReference>
<sequence>MVMTAAGAACVDSRRQIKAVQRLNNNPEKVVEPLNVLCMSLVMGVEPYLRGFDSSRAIPTLVHMAESDRYAYDGEAMMLVFRALSLIMEHVPSSYCILVPYHKRLMRVATQVFARALDGQMEPQSSDMSTLKEESLRLIRFITVDES</sequence>
<organism evidence="2 3">
    <name type="scientific">Trypanosoma congolense (strain IL3000)</name>
    <dbReference type="NCBI Taxonomy" id="1068625"/>
    <lineage>
        <taxon>Eukaryota</taxon>
        <taxon>Discoba</taxon>
        <taxon>Euglenozoa</taxon>
        <taxon>Kinetoplastea</taxon>
        <taxon>Metakinetoplastina</taxon>
        <taxon>Trypanosomatida</taxon>
        <taxon>Trypanosomatidae</taxon>
        <taxon>Trypanosoma</taxon>
        <taxon>Nannomonas</taxon>
    </lineage>
</organism>
<dbReference type="AlphaFoldDB" id="F9WDM4"/>
<reference evidence="2 3" key="2">
    <citation type="journal article" date="2012" name="Proc. Natl. Acad. Sci. U.S.A.">
        <title>Antigenic diversity is generated by distinct evolutionary mechanisms in African trypanosome species.</title>
        <authorList>
            <person name="Jackson A.P."/>
            <person name="Berry A."/>
            <person name="Aslett M."/>
            <person name="Allison H.C."/>
            <person name="Burton P."/>
            <person name="Vavrova-Anderson J."/>
            <person name="Brown R."/>
            <person name="Browne H."/>
            <person name="Corton N."/>
            <person name="Hauser H."/>
            <person name="Gamble J."/>
            <person name="Gilderthorp R."/>
            <person name="Marcello L."/>
            <person name="McQuillan J."/>
            <person name="Otto T.D."/>
            <person name="Quail M.A."/>
            <person name="Sanders M.J."/>
            <person name="van Tonder A."/>
            <person name="Ginger M.L."/>
            <person name="Field M.C."/>
            <person name="Barry J.D."/>
            <person name="Hertz-Fowler C."/>
            <person name="Berriman M."/>
        </authorList>
    </citation>
    <scope>NUCLEOTIDE SEQUENCE [LARGE SCALE GENOMIC DNA]</scope>
    <source>
        <strain evidence="2 3">IL3000</strain>
    </source>
</reference>
<dbReference type="GO" id="GO:0000209">
    <property type="term" value="P:protein polyubiquitination"/>
    <property type="evidence" value="ECO:0007669"/>
    <property type="project" value="TreeGrafter"/>
</dbReference>
<feature type="non-terminal residue" evidence="2">
    <location>
        <position position="147"/>
    </location>
</feature>
<dbReference type="GO" id="GO:0043161">
    <property type="term" value="P:proteasome-mediated ubiquitin-dependent protein catabolic process"/>
    <property type="evidence" value="ECO:0007669"/>
    <property type="project" value="TreeGrafter"/>
</dbReference>
<proteinExistence type="predicted"/>
<evidence type="ECO:0000256" key="1">
    <source>
        <dbReference type="ARBA" id="ARBA00022679"/>
    </source>
</evidence>
<keyword evidence="3" id="KW-1185">Reference proteome</keyword>
<dbReference type="InterPro" id="IPR045322">
    <property type="entry name" value="HECTD1/TRIP12-like"/>
</dbReference>